<accession>A0A6N2AIE7</accession>
<evidence type="ECO:0000256" key="1">
    <source>
        <dbReference type="SAM" id="MobiDB-lite"/>
    </source>
</evidence>
<name>A0A6N2AIE7_SOLCI</name>
<dbReference type="EMBL" id="RXGB01036206">
    <property type="protein sequence ID" value="TMW80881.1"/>
    <property type="molecule type" value="Genomic_DNA"/>
</dbReference>
<protein>
    <submittedName>
        <fullName evidence="2">Uncharacterized protein</fullName>
    </submittedName>
</protein>
<reference evidence="2" key="1">
    <citation type="submission" date="2019-05" db="EMBL/GenBank/DDBJ databases">
        <title>The de novo reference genome and transcriptome assemblies of the wild tomato species Solanum chilense.</title>
        <authorList>
            <person name="Stam R."/>
            <person name="Nosenko T."/>
            <person name="Hoerger A.C."/>
            <person name="Stephan W."/>
            <person name="Seidel M.A."/>
            <person name="Kuhn J.M.M."/>
            <person name="Haberer G."/>
            <person name="Tellier A."/>
        </authorList>
    </citation>
    <scope>NUCLEOTIDE SEQUENCE</scope>
    <source>
        <tissue evidence="2">Mature leaves</tissue>
    </source>
</reference>
<proteinExistence type="predicted"/>
<sequence>MVRTRATTVPTPTPARQGASEPTTGAVARGGAVIRGRGRGHRRMPSRGRGRTPGPASNRVVTPPPTDEVVREGEEGENEQELPPQPTPEMINQVPGVQHAAAVAPRMDASLEVGTFPRLTTGPIITSDQDELFTKFLKLKPPVFKGAESEDAYDFLVDFHELLHKMDIVERFSVEFVTYQF</sequence>
<feature type="region of interest" description="Disordered" evidence="1">
    <location>
        <begin position="1"/>
        <end position="89"/>
    </location>
</feature>
<dbReference type="AlphaFoldDB" id="A0A6N2AIE7"/>
<comment type="caution">
    <text evidence="2">The sequence shown here is derived from an EMBL/GenBank/DDBJ whole genome shotgun (WGS) entry which is preliminary data.</text>
</comment>
<organism evidence="2">
    <name type="scientific">Solanum chilense</name>
    <name type="common">Tomato</name>
    <name type="synonym">Lycopersicon chilense</name>
    <dbReference type="NCBI Taxonomy" id="4083"/>
    <lineage>
        <taxon>Eukaryota</taxon>
        <taxon>Viridiplantae</taxon>
        <taxon>Streptophyta</taxon>
        <taxon>Embryophyta</taxon>
        <taxon>Tracheophyta</taxon>
        <taxon>Spermatophyta</taxon>
        <taxon>Magnoliopsida</taxon>
        <taxon>eudicotyledons</taxon>
        <taxon>Gunneridae</taxon>
        <taxon>Pentapetalae</taxon>
        <taxon>asterids</taxon>
        <taxon>lamiids</taxon>
        <taxon>Solanales</taxon>
        <taxon>Solanaceae</taxon>
        <taxon>Solanoideae</taxon>
        <taxon>Solaneae</taxon>
        <taxon>Solanum</taxon>
        <taxon>Solanum subgen. Lycopersicon</taxon>
    </lineage>
</organism>
<feature type="compositionally biased region" description="Basic residues" evidence="1">
    <location>
        <begin position="36"/>
        <end position="50"/>
    </location>
</feature>
<gene>
    <name evidence="2" type="ORF">EJD97_014080</name>
</gene>
<feature type="compositionally biased region" description="Low complexity" evidence="1">
    <location>
        <begin position="1"/>
        <end position="35"/>
    </location>
</feature>
<evidence type="ECO:0000313" key="2">
    <source>
        <dbReference type="EMBL" id="TMW80881.1"/>
    </source>
</evidence>